<evidence type="ECO:0000313" key="1">
    <source>
        <dbReference type="EMBL" id="CAG8437370.1"/>
    </source>
</evidence>
<dbReference type="EMBL" id="CAJVPT010000009">
    <property type="protein sequence ID" value="CAG8437370.1"/>
    <property type="molecule type" value="Genomic_DNA"/>
</dbReference>
<keyword evidence="2" id="KW-1185">Reference proteome</keyword>
<gene>
    <name evidence="1" type="ORF">ACOLOM_LOCUS6</name>
</gene>
<dbReference type="Proteomes" id="UP000789525">
    <property type="component" value="Unassembled WGS sequence"/>
</dbReference>
<name>A0ACA9JUT4_9GLOM</name>
<reference evidence="1" key="1">
    <citation type="submission" date="2021-06" db="EMBL/GenBank/DDBJ databases">
        <authorList>
            <person name="Kallberg Y."/>
            <person name="Tangrot J."/>
            <person name="Rosling A."/>
        </authorList>
    </citation>
    <scope>NUCLEOTIDE SEQUENCE</scope>
    <source>
        <strain evidence="1">CL356</strain>
    </source>
</reference>
<sequence>MSTVYDDNPSLAQRDAWAREQSELKLRLIEVDDLSFKRITLDKDGMVEFEGLNFIGGVDVSFIENNEQDAVASLVVLKYPSLDVIYEDFRMVKLKLPYIAGFLAFREVKPLVELLSTLRQTNPTIYPQVILVDGNGTLHPRRFGLASHLGVLANVPTVGVGKNFLHIDDGDKMSMSYVKSTVKESLRKGGDSYLLRGDSGAVRSLESTTNPIYVSIGHRISLETAVHLVLKCCRYRIPEPIRQADSSSSVSGSASSYNRNTILINQDSGKAFTENICNLTSGTLLSASALYSDSLYRSNSLGSLGDLVWNESCSRLLSSDEIDQTLCSDIKEVEDVIEDVNLFVSRWDDEEFVITFAILLVEGSNYKTRRIPELQLTAVRLVHEATGAEHLHIAREDDNNVFGVGFSTPPTDSSGTPHILEHTTLCGSKKFPVRDPFFKMLNRSLANFMNAFTADDYTIYPFSTTHRLDYENLRDVYMDSTFHPNLRELDFRQEGWRLEHQVPQDRSTPLQFKGVVYNEMKGQMSDVGYLFCSQVQKHMFPGTSYEHNSGGEPRHITDLTYEELLRFHRFHYHPSNAKFYTYGNFPLEEHLTVIDDKIKGFGKSKPDKGVKSPNSSEFPKRVKISGPLDPMNSPEKQTWFSISYLACDTNASYHNNPYSVLTTSLDVFESFALRMFAYLLLDGHASPMHKALIDTNIGSGFSDNTGYDSSTKMSSLSIGLQGMRSQDIELVSGSDLDLNDSKMEKSLNAEETIKKVFEDVRKDGFDPRRIEAALHQTELGKKHKTADFGLNLMHGLSSGWFNGINPADLLEINKVNIEELREKIKSGPFFQSLVEKHFLNNPHTLTCIMEPDPNFTEIINAEESKRLESRISTMTPSDQEQVYVQSLELLKKQEEKEDLSVLPTLKVEDIPLEMQRFPLHIDNIDGCEVQWRKTATNGITYFKAFDRIEGLPEDLRLYLPLFTQALTSLGTKKKTMAELEDEIRLYTDPKTLETLETYRQSIDWVLNRKFTQQEIDEAKLSIFQGIDAPISVAQEGMIYFGDRISDDLRQRRREQLLNVTEEDVKSAASAYLKQHEATKDYSVAIIGEENEEIEKNDEYSVYRLKIDGNGGEEED</sequence>
<evidence type="ECO:0000313" key="2">
    <source>
        <dbReference type="Proteomes" id="UP000789525"/>
    </source>
</evidence>
<organism evidence="1 2">
    <name type="scientific">Acaulospora colombiana</name>
    <dbReference type="NCBI Taxonomy" id="27376"/>
    <lineage>
        <taxon>Eukaryota</taxon>
        <taxon>Fungi</taxon>
        <taxon>Fungi incertae sedis</taxon>
        <taxon>Mucoromycota</taxon>
        <taxon>Glomeromycotina</taxon>
        <taxon>Glomeromycetes</taxon>
        <taxon>Diversisporales</taxon>
        <taxon>Acaulosporaceae</taxon>
        <taxon>Acaulospora</taxon>
    </lineage>
</organism>
<comment type="caution">
    <text evidence="1">The sequence shown here is derived from an EMBL/GenBank/DDBJ whole genome shotgun (WGS) entry which is preliminary data.</text>
</comment>
<proteinExistence type="predicted"/>
<accession>A0ACA9JUT4</accession>
<protein>
    <submittedName>
        <fullName evidence="1">10107_t:CDS:1</fullName>
    </submittedName>
</protein>